<keyword evidence="1" id="KW-1133">Transmembrane helix</keyword>
<evidence type="ECO:0000313" key="3">
    <source>
        <dbReference type="Proteomes" id="UP000177370"/>
    </source>
</evidence>
<accession>A0A1F6V696</accession>
<sequence length="94" mass="10899">MKNFNKKEIDTGEPAKWTGYWFGLCLVIGVLLTLMVENYNEKFVDTGYVYIMILIAGGPYIISLCWPLIKEKLFSREGKTEEEETESEINFYGK</sequence>
<keyword evidence="1" id="KW-0812">Transmembrane</keyword>
<reference evidence="2 3" key="1">
    <citation type="journal article" date="2016" name="Nat. Commun.">
        <title>Thousands of microbial genomes shed light on interconnected biogeochemical processes in an aquifer system.</title>
        <authorList>
            <person name="Anantharaman K."/>
            <person name="Brown C.T."/>
            <person name="Hug L.A."/>
            <person name="Sharon I."/>
            <person name="Castelle C.J."/>
            <person name="Probst A.J."/>
            <person name="Thomas B.C."/>
            <person name="Singh A."/>
            <person name="Wilkins M.J."/>
            <person name="Karaoz U."/>
            <person name="Brodie E.L."/>
            <person name="Williams K.H."/>
            <person name="Hubbard S.S."/>
            <person name="Banfield J.F."/>
        </authorList>
    </citation>
    <scope>NUCLEOTIDE SEQUENCE [LARGE SCALE GENOMIC DNA]</scope>
</reference>
<protein>
    <submittedName>
        <fullName evidence="2">Uncharacterized protein</fullName>
    </submittedName>
</protein>
<dbReference type="Proteomes" id="UP000177370">
    <property type="component" value="Unassembled WGS sequence"/>
</dbReference>
<feature type="transmembrane region" description="Helical" evidence="1">
    <location>
        <begin position="20"/>
        <end position="36"/>
    </location>
</feature>
<gene>
    <name evidence="2" type="ORF">A2647_04435</name>
</gene>
<organism evidence="2 3">
    <name type="scientific">Candidatus Nomurabacteria bacterium RIFCSPHIGHO2_01_FULL_40_24b</name>
    <dbReference type="NCBI Taxonomy" id="1801739"/>
    <lineage>
        <taxon>Bacteria</taxon>
        <taxon>Candidatus Nomuraibacteriota</taxon>
    </lineage>
</organism>
<name>A0A1F6V696_9BACT</name>
<dbReference type="EMBL" id="MFTP01000022">
    <property type="protein sequence ID" value="OGI65168.1"/>
    <property type="molecule type" value="Genomic_DNA"/>
</dbReference>
<comment type="caution">
    <text evidence="2">The sequence shown here is derived from an EMBL/GenBank/DDBJ whole genome shotgun (WGS) entry which is preliminary data.</text>
</comment>
<proteinExistence type="predicted"/>
<feature type="transmembrane region" description="Helical" evidence="1">
    <location>
        <begin position="48"/>
        <end position="69"/>
    </location>
</feature>
<evidence type="ECO:0000256" key="1">
    <source>
        <dbReference type="SAM" id="Phobius"/>
    </source>
</evidence>
<evidence type="ECO:0000313" key="2">
    <source>
        <dbReference type="EMBL" id="OGI65168.1"/>
    </source>
</evidence>
<keyword evidence="1" id="KW-0472">Membrane</keyword>
<dbReference type="AlphaFoldDB" id="A0A1F6V696"/>